<dbReference type="Gramene" id="PHT95518">
    <property type="protein sequence ID" value="PHT95518"/>
    <property type="gene ID" value="T459_03400"/>
</dbReference>
<dbReference type="Pfam" id="PF03134">
    <property type="entry name" value="TB2_DP1_HVA22"/>
    <property type="match status" value="1"/>
</dbReference>
<feature type="compositionally biased region" description="Basic and acidic residues" evidence="2">
    <location>
        <begin position="218"/>
        <end position="229"/>
    </location>
</feature>
<organism evidence="3 4">
    <name type="scientific">Capsicum annuum</name>
    <name type="common">Capsicum pepper</name>
    <dbReference type="NCBI Taxonomy" id="4072"/>
    <lineage>
        <taxon>Eukaryota</taxon>
        <taxon>Viridiplantae</taxon>
        <taxon>Streptophyta</taxon>
        <taxon>Embryophyta</taxon>
        <taxon>Tracheophyta</taxon>
        <taxon>Spermatophyta</taxon>
        <taxon>Magnoliopsida</taxon>
        <taxon>eudicotyledons</taxon>
        <taxon>Gunneridae</taxon>
        <taxon>Pentapetalae</taxon>
        <taxon>asterids</taxon>
        <taxon>lamiids</taxon>
        <taxon>Solanales</taxon>
        <taxon>Solanaceae</taxon>
        <taxon>Solanoideae</taxon>
        <taxon>Capsiceae</taxon>
        <taxon>Capsicum</taxon>
    </lineage>
</organism>
<feature type="compositionally biased region" description="Pro residues" evidence="2">
    <location>
        <begin position="230"/>
        <end position="242"/>
    </location>
</feature>
<reference evidence="3 4" key="1">
    <citation type="journal article" date="2014" name="Nat. Genet.">
        <title>Genome sequence of the hot pepper provides insights into the evolution of pungency in Capsicum species.</title>
        <authorList>
            <person name="Kim S."/>
            <person name="Park M."/>
            <person name="Yeom S.I."/>
            <person name="Kim Y.M."/>
            <person name="Lee J.M."/>
            <person name="Lee H.A."/>
            <person name="Seo E."/>
            <person name="Choi J."/>
            <person name="Cheong K."/>
            <person name="Kim K.T."/>
            <person name="Jung K."/>
            <person name="Lee G.W."/>
            <person name="Oh S.K."/>
            <person name="Bae C."/>
            <person name="Kim S.B."/>
            <person name="Lee H.Y."/>
            <person name="Kim S.Y."/>
            <person name="Kim M.S."/>
            <person name="Kang B.C."/>
            <person name="Jo Y.D."/>
            <person name="Yang H.B."/>
            <person name="Jeong H.J."/>
            <person name="Kang W.H."/>
            <person name="Kwon J.K."/>
            <person name="Shin C."/>
            <person name="Lim J.Y."/>
            <person name="Park J.H."/>
            <person name="Huh J.H."/>
            <person name="Kim J.S."/>
            <person name="Kim B.D."/>
            <person name="Cohen O."/>
            <person name="Paran I."/>
            <person name="Suh M.C."/>
            <person name="Lee S.B."/>
            <person name="Kim Y.K."/>
            <person name="Shin Y."/>
            <person name="Noh S.J."/>
            <person name="Park J."/>
            <person name="Seo Y.S."/>
            <person name="Kwon S.Y."/>
            <person name="Kim H.A."/>
            <person name="Park J.M."/>
            <person name="Kim H.J."/>
            <person name="Choi S.B."/>
            <person name="Bosland P.W."/>
            <person name="Reeves G."/>
            <person name="Jo S.H."/>
            <person name="Lee B.W."/>
            <person name="Cho H.T."/>
            <person name="Choi H.S."/>
            <person name="Lee M.S."/>
            <person name="Yu Y."/>
            <person name="Do Choi Y."/>
            <person name="Park B.S."/>
            <person name="van Deynze A."/>
            <person name="Ashrafi H."/>
            <person name="Hill T."/>
            <person name="Kim W.T."/>
            <person name="Pai H.S."/>
            <person name="Ahn H.K."/>
            <person name="Yeam I."/>
            <person name="Giovannoni J.J."/>
            <person name="Rose J.K."/>
            <person name="Sorensen I."/>
            <person name="Lee S.J."/>
            <person name="Kim R.W."/>
            <person name="Choi I.Y."/>
            <person name="Choi B.S."/>
            <person name="Lim J.S."/>
            <person name="Lee Y.H."/>
            <person name="Choi D."/>
        </authorList>
    </citation>
    <scope>NUCLEOTIDE SEQUENCE [LARGE SCALE GENOMIC DNA]</scope>
    <source>
        <strain evidence="4">cv. CM334</strain>
    </source>
</reference>
<accession>A0A2G3AMS1</accession>
<name>A0A2G3AMS1_CAPAN</name>
<reference evidence="3 4" key="2">
    <citation type="journal article" date="2017" name="Genome Biol.">
        <title>New reference genome sequences of hot pepper reveal the massive evolution of plant disease-resistance genes by retroduplication.</title>
        <authorList>
            <person name="Kim S."/>
            <person name="Park J."/>
            <person name="Yeom S.I."/>
            <person name="Kim Y.M."/>
            <person name="Seo E."/>
            <person name="Kim K.T."/>
            <person name="Kim M.S."/>
            <person name="Lee J.M."/>
            <person name="Cheong K."/>
            <person name="Shin H.S."/>
            <person name="Kim S.B."/>
            <person name="Han K."/>
            <person name="Lee J."/>
            <person name="Park M."/>
            <person name="Lee H.A."/>
            <person name="Lee H.Y."/>
            <person name="Lee Y."/>
            <person name="Oh S."/>
            <person name="Lee J.H."/>
            <person name="Choi E."/>
            <person name="Choi E."/>
            <person name="Lee S.E."/>
            <person name="Jeon J."/>
            <person name="Kim H."/>
            <person name="Choi G."/>
            <person name="Song H."/>
            <person name="Lee J."/>
            <person name="Lee S.C."/>
            <person name="Kwon J.K."/>
            <person name="Lee H.Y."/>
            <person name="Koo N."/>
            <person name="Hong Y."/>
            <person name="Kim R.W."/>
            <person name="Kang W.H."/>
            <person name="Huh J.H."/>
            <person name="Kang B.C."/>
            <person name="Yang T.J."/>
            <person name="Lee Y.H."/>
            <person name="Bennetzen J.L."/>
            <person name="Choi D."/>
        </authorList>
    </citation>
    <scope>NUCLEOTIDE SEQUENCE [LARGE SCALE GENOMIC DNA]</scope>
    <source>
        <strain evidence="4">cv. CM334</strain>
    </source>
</reference>
<feature type="compositionally biased region" description="Basic and acidic residues" evidence="2">
    <location>
        <begin position="294"/>
        <end position="305"/>
    </location>
</feature>
<feature type="region of interest" description="Disordered" evidence="2">
    <location>
        <begin position="212"/>
        <end position="305"/>
    </location>
</feature>
<dbReference type="EMBL" id="AYRZ02000001">
    <property type="protein sequence ID" value="PHT95518.1"/>
    <property type="molecule type" value="Genomic_DNA"/>
</dbReference>
<comment type="similarity">
    <text evidence="1">Belongs to the DP1 family.</text>
</comment>
<comment type="caution">
    <text evidence="3">The sequence shown here is derived from an EMBL/GenBank/DDBJ whole genome shotgun (WGS) entry which is preliminary data.</text>
</comment>
<evidence type="ECO:0000313" key="4">
    <source>
        <dbReference type="Proteomes" id="UP000222542"/>
    </source>
</evidence>
<dbReference type="GO" id="GO:0016020">
    <property type="term" value="C:membrane"/>
    <property type="evidence" value="ECO:0007669"/>
    <property type="project" value="UniProtKB-SubCell"/>
</dbReference>
<dbReference type="Proteomes" id="UP000222542">
    <property type="component" value="Unassembled WGS sequence"/>
</dbReference>
<sequence length="305" mass="35348">MTNEAEHILIIQVYVDDIIFGATNETLSNGFAKLIGSEFEMSLMEELNFVLRLKVKQTKDGVIIHQQKCITELLQRLVLGFAYPAFECYKTIENNRVTNVELRFWCQYWIIVALLRIFESIGDVFMAWLPMYNEAKLALIIYLWYPKMKGTGYIYDTLLKPYVSKHEPNIDKGFLEFRARAFDLAIYYWQNCTELGQAKFFQLLDFVAPPSRRSSHLSSEERNGIDHFRGPPPSAPPPPPPSSSSSFGLFRRNKPSSDRRQPQPPPSPPRRSPRSYSAHRSIFHSSKSETVQVHPEDLYLDPDYR</sequence>
<gene>
    <name evidence="3" type="ORF">T459_03400</name>
</gene>
<evidence type="ECO:0000256" key="1">
    <source>
        <dbReference type="RuleBase" id="RU362006"/>
    </source>
</evidence>
<dbReference type="PANTHER" id="PTHR12300">
    <property type="entry name" value="HVA22-LIKE PROTEINS"/>
    <property type="match status" value="1"/>
</dbReference>
<evidence type="ECO:0000256" key="2">
    <source>
        <dbReference type="SAM" id="MobiDB-lite"/>
    </source>
</evidence>
<comment type="subcellular location">
    <subcellularLocation>
        <location evidence="1">Membrane</location>
        <topology evidence="1">Multi-pass membrane protein</topology>
    </subcellularLocation>
</comment>
<dbReference type="OMA" id="VFMAWLP"/>
<dbReference type="InterPro" id="IPR004345">
    <property type="entry name" value="TB2_DP1_HVA22"/>
</dbReference>
<proteinExistence type="inferred from homology"/>
<dbReference type="PANTHER" id="PTHR12300:SF132">
    <property type="entry name" value="HVA22-LIKE PROTEIN"/>
    <property type="match status" value="1"/>
</dbReference>
<protein>
    <recommendedName>
        <fullName evidence="1">HVA22-like protein</fullName>
    </recommendedName>
</protein>
<evidence type="ECO:0000313" key="3">
    <source>
        <dbReference type="EMBL" id="PHT95518.1"/>
    </source>
</evidence>
<dbReference type="AlphaFoldDB" id="A0A2G3AMS1"/>
<keyword evidence="4" id="KW-1185">Reference proteome</keyword>